<dbReference type="Gene3D" id="3.10.50.10">
    <property type="match status" value="1"/>
</dbReference>
<evidence type="ECO:0000256" key="4">
    <source>
        <dbReference type="SAM" id="SignalP"/>
    </source>
</evidence>
<name>A0A7Y0AHL8_9BACT</name>
<keyword evidence="3" id="KW-0119">Carbohydrate metabolism</keyword>
<dbReference type="PANTHER" id="PTHR11177">
    <property type="entry name" value="CHITINASE"/>
    <property type="match status" value="1"/>
</dbReference>
<gene>
    <name evidence="6" type="ORF">HHL22_20165</name>
</gene>
<comment type="caution">
    <text evidence="6">The sequence shown here is derived from an EMBL/GenBank/DDBJ whole genome shotgun (WGS) entry which is preliminary data.</text>
</comment>
<feature type="domain" description="GH18" evidence="5">
    <location>
        <begin position="33"/>
        <end position="368"/>
    </location>
</feature>
<dbReference type="GO" id="GO:0006032">
    <property type="term" value="P:chitin catabolic process"/>
    <property type="evidence" value="ECO:0007669"/>
    <property type="project" value="UniProtKB-KW"/>
</dbReference>
<dbReference type="Pfam" id="PF00704">
    <property type="entry name" value="Glyco_hydro_18"/>
    <property type="match status" value="1"/>
</dbReference>
<sequence length="368" mass="40347">MRNVLRSALLLVAATGAAFLTASNPPAAPRPGMAVIAYYAGDPTTFKQYQTQGLTHIIYSFLHLRGNAFTFDKPQSEATVAALVALKAQNPKLKVMLSLGGWGGCETCSQVFSTAPGRAEFVASVKQVLAASHTDGIDLDWEYPAIPGPPGHRYTPEDRHNFTLLIQRLRAALGPKYEISFAAGGYREYLQNSVDWAAVMPLVDRVNLMSYDLVNGYSTVTGHHTPLYSTPRQRASVDDGVHYLDSVGVAPGKIVIGAAFYARIFGGVPATNQGLYQPGKFKKAFDYKYFADSLSPARGFTTYWDNVAQAPYAYNPRRQELATFDDKKSIQLKTKYARDKHLGGIMFWELTGDTPRQGLLEALYGAAR</sequence>
<evidence type="ECO:0000256" key="3">
    <source>
        <dbReference type="ARBA" id="ARBA00023024"/>
    </source>
</evidence>
<dbReference type="GO" id="GO:0008061">
    <property type="term" value="F:chitin binding"/>
    <property type="evidence" value="ECO:0007669"/>
    <property type="project" value="InterPro"/>
</dbReference>
<dbReference type="EMBL" id="JABBGH010000003">
    <property type="protein sequence ID" value="NML67523.1"/>
    <property type="molecule type" value="Genomic_DNA"/>
</dbReference>
<keyword evidence="6" id="KW-0378">Hydrolase</keyword>
<dbReference type="InterPro" id="IPR050314">
    <property type="entry name" value="Glycosyl_Hydrlase_18"/>
</dbReference>
<evidence type="ECO:0000256" key="1">
    <source>
        <dbReference type="ARBA" id="ARBA00000822"/>
    </source>
</evidence>
<comment type="catalytic activity">
    <reaction evidence="1">
        <text>Random endo-hydrolysis of N-acetyl-beta-D-glucosaminide (1-&gt;4)-beta-linkages in chitin and chitodextrins.</text>
        <dbReference type="EC" id="3.2.1.14"/>
    </reaction>
</comment>
<keyword evidence="3" id="KW-0624">Polysaccharide degradation</keyword>
<protein>
    <recommendedName>
        <fullName evidence="2">chitinase</fullName>
        <ecNumber evidence="2">3.2.1.14</ecNumber>
    </recommendedName>
</protein>
<keyword evidence="7" id="KW-1185">Reference proteome</keyword>
<keyword evidence="4" id="KW-0732">Signal</keyword>
<dbReference type="Gene3D" id="3.20.20.80">
    <property type="entry name" value="Glycosidases"/>
    <property type="match status" value="1"/>
</dbReference>
<dbReference type="GO" id="GO:0008843">
    <property type="term" value="F:endochitinase activity"/>
    <property type="evidence" value="ECO:0007669"/>
    <property type="project" value="UniProtKB-EC"/>
</dbReference>
<keyword evidence="3" id="KW-0146">Chitin degradation</keyword>
<dbReference type="PROSITE" id="PS51910">
    <property type="entry name" value="GH18_2"/>
    <property type="match status" value="1"/>
</dbReference>
<dbReference type="InterPro" id="IPR001223">
    <property type="entry name" value="Glyco_hydro18_cat"/>
</dbReference>
<dbReference type="CDD" id="cd06548">
    <property type="entry name" value="GH18_chitinase"/>
    <property type="match status" value="1"/>
</dbReference>
<dbReference type="SUPFAM" id="SSF54556">
    <property type="entry name" value="Chitinase insertion domain"/>
    <property type="match status" value="1"/>
</dbReference>
<evidence type="ECO:0000256" key="2">
    <source>
        <dbReference type="ARBA" id="ARBA00012729"/>
    </source>
</evidence>
<dbReference type="SMART" id="SM00636">
    <property type="entry name" value="Glyco_18"/>
    <property type="match status" value="1"/>
</dbReference>
<evidence type="ECO:0000313" key="6">
    <source>
        <dbReference type="EMBL" id="NML67523.1"/>
    </source>
</evidence>
<dbReference type="InterPro" id="IPR011583">
    <property type="entry name" value="Chitinase_II/V-like_cat"/>
</dbReference>
<dbReference type="GO" id="GO:0005975">
    <property type="term" value="P:carbohydrate metabolic process"/>
    <property type="evidence" value="ECO:0007669"/>
    <property type="project" value="InterPro"/>
</dbReference>
<dbReference type="RefSeq" id="WP_169533181.1">
    <property type="nucleotide sequence ID" value="NZ_JABBGH010000003.1"/>
</dbReference>
<organism evidence="6 7">
    <name type="scientific">Hymenobacter polaris</name>
    <dbReference type="NCBI Taxonomy" id="2682546"/>
    <lineage>
        <taxon>Bacteria</taxon>
        <taxon>Pseudomonadati</taxon>
        <taxon>Bacteroidota</taxon>
        <taxon>Cytophagia</taxon>
        <taxon>Cytophagales</taxon>
        <taxon>Hymenobacteraceae</taxon>
        <taxon>Hymenobacter</taxon>
    </lineage>
</organism>
<feature type="chain" id="PRO_5031050717" description="chitinase" evidence="4">
    <location>
        <begin position="23"/>
        <end position="368"/>
    </location>
</feature>
<dbReference type="SUPFAM" id="SSF51445">
    <property type="entry name" value="(Trans)glycosidases"/>
    <property type="match status" value="1"/>
</dbReference>
<dbReference type="InterPro" id="IPR017853">
    <property type="entry name" value="GH"/>
</dbReference>
<dbReference type="AlphaFoldDB" id="A0A7Y0AHL8"/>
<reference evidence="6 7" key="1">
    <citation type="submission" date="2020-04" db="EMBL/GenBank/DDBJ databases">
        <title>Hymenobacter polaris sp. nov., isolated from Arctic soil.</title>
        <authorList>
            <person name="Dahal R.H."/>
        </authorList>
    </citation>
    <scope>NUCLEOTIDE SEQUENCE [LARGE SCALE GENOMIC DNA]</scope>
    <source>
        <strain evidence="6 7">RP-2-7</strain>
    </source>
</reference>
<dbReference type="EC" id="3.2.1.14" evidence="2"/>
<accession>A0A7Y0AHL8</accession>
<evidence type="ECO:0000313" key="7">
    <source>
        <dbReference type="Proteomes" id="UP000559626"/>
    </source>
</evidence>
<dbReference type="Proteomes" id="UP000559626">
    <property type="component" value="Unassembled WGS sequence"/>
</dbReference>
<proteinExistence type="predicted"/>
<evidence type="ECO:0000259" key="5">
    <source>
        <dbReference type="PROSITE" id="PS51910"/>
    </source>
</evidence>
<dbReference type="PANTHER" id="PTHR11177:SF317">
    <property type="entry name" value="CHITINASE 12-RELATED"/>
    <property type="match status" value="1"/>
</dbReference>
<feature type="signal peptide" evidence="4">
    <location>
        <begin position="1"/>
        <end position="22"/>
    </location>
</feature>
<dbReference type="InterPro" id="IPR029070">
    <property type="entry name" value="Chitinase_insertion_sf"/>
</dbReference>